<dbReference type="EMBL" id="JAGMUV010000011">
    <property type="protein sequence ID" value="KAH7141149.1"/>
    <property type="molecule type" value="Genomic_DNA"/>
</dbReference>
<dbReference type="PANTHER" id="PTHR38116:SF1">
    <property type="entry name" value="BZIP DOMAIN-CONTAINING PROTEIN"/>
    <property type="match status" value="1"/>
</dbReference>
<accession>A0A9P9EQ43</accession>
<name>A0A9P9EQ43_9HYPO</name>
<dbReference type="CDD" id="cd14688">
    <property type="entry name" value="bZIP_YAP"/>
    <property type="match status" value="1"/>
</dbReference>
<dbReference type="PANTHER" id="PTHR38116">
    <property type="entry name" value="CHROMOSOME 7, WHOLE GENOME SHOTGUN SEQUENCE"/>
    <property type="match status" value="1"/>
</dbReference>
<keyword evidence="2" id="KW-1185">Reference proteome</keyword>
<evidence type="ECO:0000313" key="2">
    <source>
        <dbReference type="Proteomes" id="UP000738349"/>
    </source>
</evidence>
<dbReference type="InterPro" id="IPR021833">
    <property type="entry name" value="DUF3425"/>
</dbReference>
<sequence>MPPHLIPLQLMPQQAHAAPGDDWTGISDPKARKKMQDRIHQRISRQRKKVQAGLSSHSAGSGHYVPTSSTATTIRELPRGCLGEHGITICPSSDNAVLALGRTVPLDLSAFTACEPDSERTEWFILQFSTRALQDIVHGSPRADMLLNLIQFNATRALVMNARVMGITREFMVPDARSQIAYQNFDGAVLSSVPLSLKPTCLQLTVSHHPWIDVLPWLEIRDNLLRRDENSYDKKELCRDLRGFQAVAGGWGGMIVWGDPWDPLGWEVTEAFASKWPWVVQNCQKLLESTRYWRAVRGEGQ</sequence>
<dbReference type="Proteomes" id="UP000738349">
    <property type="component" value="Unassembled WGS sequence"/>
</dbReference>
<evidence type="ECO:0000313" key="1">
    <source>
        <dbReference type="EMBL" id="KAH7141149.1"/>
    </source>
</evidence>
<comment type="caution">
    <text evidence="1">The sequence shown here is derived from an EMBL/GenBank/DDBJ whole genome shotgun (WGS) entry which is preliminary data.</text>
</comment>
<organism evidence="1 2">
    <name type="scientific">Dactylonectria macrodidyma</name>
    <dbReference type="NCBI Taxonomy" id="307937"/>
    <lineage>
        <taxon>Eukaryota</taxon>
        <taxon>Fungi</taxon>
        <taxon>Dikarya</taxon>
        <taxon>Ascomycota</taxon>
        <taxon>Pezizomycotina</taxon>
        <taxon>Sordariomycetes</taxon>
        <taxon>Hypocreomycetidae</taxon>
        <taxon>Hypocreales</taxon>
        <taxon>Nectriaceae</taxon>
        <taxon>Dactylonectria</taxon>
    </lineage>
</organism>
<protein>
    <submittedName>
        <fullName evidence="1">Uncharacterized protein</fullName>
    </submittedName>
</protein>
<dbReference type="OrthoDB" id="2245989at2759"/>
<proteinExistence type="predicted"/>
<dbReference type="AlphaFoldDB" id="A0A9P9EQ43"/>
<dbReference type="Pfam" id="PF11905">
    <property type="entry name" value="DUF3425"/>
    <property type="match status" value="1"/>
</dbReference>
<gene>
    <name evidence="1" type="ORF">EDB81DRAFT_655727</name>
</gene>
<reference evidence="1" key="1">
    <citation type="journal article" date="2021" name="Nat. Commun.">
        <title>Genetic determinants of endophytism in the Arabidopsis root mycobiome.</title>
        <authorList>
            <person name="Mesny F."/>
            <person name="Miyauchi S."/>
            <person name="Thiergart T."/>
            <person name="Pickel B."/>
            <person name="Atanasova L."/>
            <person name="Karlsson M."/>
            <person name="Huettel B."/>
            <person name="Barry K.W."/>
            <person name="Haridas S."/>
            <person name="Chen C."/>
            <person name="Bauer D."/>
            <person name="Andreopoulos W."/>
            <person name="Pangilinan J."/>
            <person name="LaButti K."/>
            <person name="Riley R."/>
            <person name="Lipzen A."/>
            <person name="Clum A."/>
            <person name="Drula E."/>
            <person name="Henrissat B."/>
            <person name="Kohler A."/>
            <person name="Grigoriev I.V."/>
            <person name="Martin F.M."/>
            <person name="Hacquard S."/>
        </authorList>
    </citation>
    <scope>NUCLEOTIDE SEQUENCE</scope>
    <source>
        <strain evidence="1">MPI-CAGE-AT-0147</strain>
    </source>
</reference>